<accession>A0A3D9YX45</accession>
<evidence type="ECO:0000256" key="4">
    <source>
        <dbReference type="PROSITE-ProRule" id="PRU00169"/>
    </source>
</evidence>
<keyword evidence="9" id="KW-0418">Kinase</keyword>
<evidence type="ECO:0000256" key="6">
    <source>
        <dbReference type="SAM" id="Phobius"/>
    </source>
</evidence>
<dbReference type="InterPro" id="IPR036097">
    <property type="entry name" value="HisK_dim/P_sf"/>
</dbReference>
<dbReference type="EMBL" id="QUMO01000003">
    <property type="protein sequence ID" value="REF86143.1"/>
    <property type="molecule type" value="Genomic_DNA"/>
</dbReference>
<dbReference type="SMART" id="SM00448">
    <property type="entry name" value="REC"/>
    <property type="match status" value="1"/>
</dbReference>
<keyword evidence="6" id="KW-0812">Transmembrane</keyword>
<dbReference type="SUPFAM" id="SSF52172">
    <property type="entry name" value="CheY-like"/>
    <property type="match status" value="1"/>
</dbReference>
<evidence type="ECO:0000256" key="1">
    <source>
        <dbReference type="ARBA" id="ARBA00000085"/>
    </source>
</evidence>
<dbReference type="InterPro" id="IPR000014">
    <property type="entry name" value="PAS"/>
</dbReference>
<evidence type="ECO:0000313" key="9">
    <source>
        <dbReference type="EMBL" id="REF86143.1"/>
    </source>
</evidence>
<keyword evidence="10" id="KW-1185">Reference proteome</keyword>
<dbReference type="SMART" id="SM00091">
    <property type="entry name" value="PAS"/>
    <property type="match status" value="3"/>
</dbReference>
<dbReference type="GO" id="GO:0000155">
    <property type="term" value="F:phosphorelay sensor kinase activity"/>
    <property type="evidence" value="ECO:0007669"/>
    <property type="project" value="InterPro"/>
</dbReference>
<dbReference type="PANTHER" id="PTHR43065">
    <property type="entry name" value="SENSOR HISTIDINE KINASE"/>
    <property type="match status" value="1"/>
</dbReference>
<feature type="transmembrane region" description="Helical" evidence="6">
    <location>
        <begin position="81"/>
        <end position="106"/>
    </location>
</feature>
<dbReference type="InterPro" id="IPR035965">
    <property type="entry name" value="PAS-like_dom_sf"/>
</dbReference>
<dbReference type="InterPro" id="IPR001789">
    <property type="entry name" value="Sig_transdc_resp-reg_receiver"/>
</dbReference>
<dbReference type="OrthoDB" id="9796100at2"/>
<proteinExistence type="predicted"/>
<dbReference type="NCBIfam" id="NF046020">
    <property type="entry name" value="HisKinCckABruc"/>
    <property type="match status" value="1"/>
</dbReference>
<dbReference type="InterPro" id="IPR005467">
    <property type="entry name" value="His_kinase_dom"/>
</dbReference>
<dbReference type="EC" id="2.7.13.3" evidence="2"/>
<feature type="modified residue" description="4-aspartylphosphate" evidence="4">
    <location>
        <position position="802"/>
    </location>
</feature>
<dbReference type="AlphaFoldDB" id="A0A3D9YX45"/>
<dbReference type="Pfam" id="PF02518">
    <property type="entry name" value="HATPase_c"/>
    <property type="match status" value="1"/>
</dbReference>
<dbReference type="CDD" id="cd00130">
    <property type="entry name" value="PAS"/>
    <property type="match status" value="1"/>
</dbReference>
<feature type="transmembrane region" description="Helical" evidence="6">
    <location>
        <begin position="55"/>
        <end position="74"/>
    </location>
</feature>
<dbReference type="InterPro" id="IPR036890">
    <property type="entry name" value="HATPase_C_sf"/>
</dbReference>
<dbReference type="FunFam" id="1.10.287.130:FF:000037">
    <property type="entry name" value="Hybrid sensor histidine kinase/response regulator"/>
    <property type="match status" value="1"/>
</dbReference>
<evidence type="ECO:0000256" key="3">
    <source>
        <dbReference type="ARBA" id="ARBA00022553"/>
    </source>
</evidence>
<dbReference type="Proteomes" id="UP000256900">
    <property type="component" value="Unassembled WGS sequence"/>
</dbReference>
<dbReference type="SMART" id="SM00388">
    <property type="entry name" value="HisKA"/>
    <property type="match status" value="1"/>
</dbReference>
<dbReference type="InterPro" id="IPR003594">
    <property type="entry name" value="HATPase_dom"/>
</dbReference>
<dbReference type="InterPro" id="IPR013656">
    <property type="entry name" value="PAS_4"/>
</dbReference>
<dbReference type="PROSITE" id="PS50110">
    <property type="entry name" value="RESPONSE_REGULATORY"/>
    <property type="match status" value="1"/>
</dbReference>
<feature type="domain" description="Histidine kinase" evidence="7">
    <location>
        <begin position="504"/>
        <end position="727"/>
    </location>
</feature>
<comment type="catalytic activity">
    <reaction evidence="1">
        <text>ATP + protein L-histidine = ADP + protein N-phospho-L-histidine.</text>
        <dbReference type="EC" id="2.7.13.3"/>
    </reaction>
</comment>
<keyword evidence="6" id="KW-1133">Transmembrane helix</keyword>
<dbReference type="Pfam" id="PF13188">
    <property type="entry name" value="PAS_8"/>
    <property type="match status" value="1"/>
</dbReference>
<dbReference type="Gene3D" id="1.10.287.130">
    <property type="match status" value="1"/>
</dbReference>
<dbReference type="SMART" id="SM00387">
    <property type="entry name" value="HATPase_c"/>
    <property type="match status" value="1"/>
</dbReference>
<evidence type="ECO:0000313" key="10">
    <source>
        <dbReference type="Proteomes" id="UP000256900"/>
    </source>
</evidence>
<dbReference type="PANTHER" id="PTHR43065:SF42">
    <property type="entry name" value="TWO-COMPONENT SENSOR PPRA"/>
    <property type="match status" value="1"/>
</dbReference>
<dbReference type="Pfam" id="PF00512">
    <property type="entry name" value="HisKA"/>
    <property type="match status" value="1"/>
</dbReference>
<name>A0A3D9YX45_9HYPH</name>
<dbReference type="Gene3D" id="3.40.50.2300">
    <property type="match status" value="1"/>
</dbReference>
<dbReference type="InterPro" id="IPR004358">
    <property type="entry name" value="Sig_transdc_His_kin-like_C"/>
</dbReference>
<dbReference type="SUPFAM" id="SSF55874">
    <property type="entry name" value="ATPase domain of HSP90 chaperone/DNA topoisomerase II/histidine kinase"/>
    <property type="match status" value="1"/>
</dbReference>
<keyword evidence="3 4" id="KW-0597">Phosphoprotein</keyword>
<dbReference type="Pfam" id="PF00072">
    <property type="entry name" value="Response_reg"/>
    <property type="match status" value="1"/>
</dbReference>
<dbReference type="CDD" id="cd00082">
    <property type="entry name" value="HisKA"/>
    <property type="match status" value="1"/>
</dbReference>
<gene>
    <name evidence="9" type="ORF">DES32_2188</name>
</gene>
<sequence>MLALQCPDAGSILPNRSPLTRPWQRRSRDAEEGDVLTDQPTTAAFDRTERAGSPGLVLLFATCLVAPIAAFSVLPKDQAGTLVIGLLTVLAVIGIFALFGYAVGFFQFSGQAARSDLTRLICDSEPEGAVVSDGDGKILYANDAYMRISGARDPSQLKVVERLFSGSSDVSESIYRLAQAARDGKRNTEELRLSPPLAGDSGVGWYRVRVRPLNFSGSKRATLWTVADVTRERERHENVFQELQHAIDFLDHAPAGFFSCDAAGAVSYMNATLAGWLDYDLAQVGSGGLELNDFIAGGGAVLLSSIAGGPGDVITEQLDLDLKRRNGRSLPVRLLHRVAFGQDGLAGASRTLVFNRAPGEEPAEDLRAAEVRFARVFLAAPMAMAIVDRGGRIKRSNTAFAKLMPEALKGADPAQRTIYGGIAEPNRGAVEAAVVAAAELKTDIAPADVQLSGDRSARLLFSPSDEADGPGATIYALDTTELRTLKENFAQSQKMQAIGQLAGGVAHDFNNVLTAIIGYSDLLLANHRPTDPSFQDIMQIKQNANRAAGLVRQLLAFSRRQTLRPEVLQLGDVLSELQLLMRRLVGEKISLELRHGRDLWLVKADLNQFEQVVINLVVNARDAMPKGGKIELLIKNLAAADCAKLNEKSLPAADYVMIEVADAGTGIPEDVRDKIFEPFFTTKEVGKGTGLGLAMVYGIVKQTGGYVFCDSTVGVGTTFRILLPRYVPVAGEEEVRKEAAKKPAADLTGHGTILLVEDEEAVRAFGARALSARGYTVLEAANGVEALEVAEKNPKIDLIVSDVVMPEMDGPTMFGEMRKRGVLAKVIFVSGYAEDAFQKNLPEGEDFGFLAKPFTLKQLVEAVKGAAPPA</sequence>
<protein>
    <recommendedName>
        <fullName evidence="2">histidine kinase</fullName>
        <ecNumber evidence="2">2.7.13.3</ecNumber>
    </recommendedName>
</protein>
<dbReference type="SUPFAM" id="SSF47384">
    <property type="entry name" value="Homodimeric domain of signal transducing histidine kinase"/>
    <property type="match status" value="1"/>
</dbReference>
<feature type="region of interest" description="Disordered" evidence="5">
    <location>
        <begin position="1"/>
        <end position="42"/>
    </location>
</feature>
<reference evidence="9 10" key="1">
    <citation type="submission" date="2018-08" db="EMBL/GenBank/DDBJ databases">
        <title>Genomic Encyclopedia of Type Strains, Phase IV (KMG-IV): sequencing the most valuable type-strain genomes for metagenomic binning, comparative biology and taxonomic classification.</title>
        <authorList>
            <person name="Goeker M."/>
        </authorList>
    </citation>
    <scope>NUCLEOTIDE SEQUENCE [LARGE SCALE GENOMIC DNA]</scope>
    <source>
        <strain evidence="9 10">BW863</strain>
    </source>
</reference>
<comment type="caution">
    <text evidence="9">The sequence shown here is derived from an EMBL/GenBank/DDBJ whole genome shotgun (WGS) entry which is preliminary data.</text>
</comment>
<dbReference type="SUPFAM" id="SSF55785">
    <property type="entry name" value="PYP-like sensor domain (PAS domain)"/>
    <property type="match status" value="2"/>
</dbReference>
<evidence type="ECO:0000259" key="7">
    <source>
        <dbReference type="PROSITE" id="PS50109"/>
    </source>
</evidence>
<dbReference type="PRINTS" id="PR00344">
    <property type="entry name" value="BCTRLSENSOR"/>
</dbReference>
<dbReference type="Pfam" id="PF08448">
    <property type="entry name" value="PAS_4"/>
    <property type="match status" value="1"/>
</dbReference>
<organism evidence="9 10">
    <name type="scientific">Methylovirgula ligni</name>
    <dbReference type="NCBI Taxonomy" id="569860"/>
    <lineage>
        <taxon>Bacteria</taxon>
        <taxon>Pseudomonadati</taxon>
        <taxon>Pseudomonadota</taxon>
        <taxon>Alphaproteobacteria</taxon>
        <taxon>Hyphomicrobiales</taxon>
        <taxon>Beijerinckiaceae</taxon>
        <taxon>Methylovirgula</taxon>
    </lineage>
</organism>
<dbReference type="InterPro" id="IPR011006">
    <property type="entry name" value="CheY-like_superfamily"/>
</dbReference>
<evidence type="ECO:0000256" key="2">
    <source>
        <dbReference type="ARBA" id="ARBA00012438"/>
    </source>
</evidence>
<feature type="domain" description="Response regulatory" evidence="8">
    <location>
        <begin position="752"/>
        <end position="867"/>
    </location>
</feature>
<dbReference type="Gene3D" id="3.30.565.10">
    <property type="entry name" value="Histidine kinase-like ATPase, C-terminal domain"/>
    <property type="match status" value="1"/>
</dbReference>
<keyword evidence="9" id="KW-0808">Transferase</keyword>
<dbReference type="PROSITE" id="PS50109">
    <property type="entry name" value="HIS_KIN"/>
    <property type="match status" value="1"/>
</dbReference>
<evidence type="ECO:0000259" key="8">
    <source>
        <dbReference type="PROSITE" id="PS50110"/>
    </source>
</evidence>
<evidence type="ECO:0000256" key="5">
    <source>
        <dbReference type="SAM" id="MobiDB-lite"/>
    </source>
</evidence>
<keyword evidence="6" id="KW-0472">Membrane</keyword>
<dbReference type="InterPro" id="IPR003661">
    <property type="entry name" value="HisK_dim/P_dom"/>
</dbReference>
<dbReference type="Gene3D" id="3.30.450.20">
    <property type="entry name" value="PAS domain"/>
    <property type="match status" value="2"/>
</dbReference>